<dbReference type="InterPro" id="IPR035400">
    <property type="entry name" value="Urocanase_N"/>
</dbReference>
<dbReference type="HAMAP" id="MF_00577">
    <property type="entry name" value="HutU"/>
    <property type="match status" value="1"/>
</dbReference>
<dbReference type="NCBIfam" id="TIGR01228">
    <property type="entry name" value="hutU"/>
    <property type="match status" value="1"/>
</dbReference>
<dbReference type="EC" id="4.2.1.49" evidence="4"/>
<dbReference type="SUPFAM" id="SSF111326">
    <property type="entry name" value="Urocanase"/>
    <property type="match status" value="1"/>
</dbReference>
<dbReference type="Pfam" id="PF17391">
    <property type="entry name" value="Urocanase_N"/>
    <property type="match status" value="1"/>
</dbReference>
<protein>
    <recommendedName>
        <fullName evidence="4">urocanate hydratase</fullName>
        <ecNumber evidence="4">4.2.1.49</ecNumber>
    </recommendedName>
    <alternativeName>
        <fullName evidence="8">Imidazolonepropionate hydrolase</fullName>
    </alternativeName>
</protein>
<feature type="domain" description="Urocanase Rossmann-like" evidence="10">
    <location>
        <begin position="141"/>
        <end position="348"/>
    </location>
</feature>
<keyword evidence="6" id="KW-0520">NAD</keyword>
<evidence type="ECO:0000256" key="1">
    <source>
        <dbReference type="ARBA" id="ARBA00001911"/>
    </source>
</evidence>
<dbReference type="PIRSF" id="PIRSF001423">
    <property type="entry name" value="Urocanate_hydrat"/>
    <property type="match status" value="1"/>
</dbReference>
<dbReference type="InterPro" id="IPR023636">
    <property type="entry name" value="Urocanase_CS"/>
</dbReference>
<gene>
    <name evidence="13" type="ORF">UFOPK3204_00557</name>
</gene>
<comment type="catalytic activity">
    <reaction evidence="9">
        <text>4-imidazolone-5-propanoate = trans-urocanate + H2O</text>
        <dbReference type="Rhea" id="RHEA:13101"/>
        <dbReference type="ChEBI" id="CHEBI:15377"/>
        <dbReference type="ChEBI" id="CHEBI:17771"/>
        <dbReference type="ChEBI" id="CHEBI:77893"/>
        <dbReference type="EC" id="4.2.1.49"/>
    </reaction>
</comment>
<dbReference type="GO" id="GO:0019557">
    <property type="term" value="P:L-histidine catabolic process to glutamate and formate"/>
    <property type="evidence" value="ECO:0007669"/>
    <property type="project" value="UniProtKB-UniPathway"/>
</dbReference>
<dbReference type="GO" id="GO:0016153">
    <property type="term" value="F:urocanate hydratase activity"/>
    <property type="evidence" value="ECO:0007669"/>
    <property type="project" value="UniProtKB-EC"/>
</dbReference>
<sequence>MTTYSPSGPRPVRAPTGNTLTARGWQQEAALRMLQNNLDPDVAEHPDELVVYGGTGKAARNWASFDALVRTLTNLKADETMLVQSGKPVGVMQTHEWAPRVLIANSNLVGDWANWPEFRRLEHLGLMMYGQMTAGSWIYIGTQGILQGTYETFAAVAEKRFGGTLAGTLTVTAGCGGMGGAQPLAVTMNEGVCLVIDIDGTRLRRRVETRYLDEIANNLDDAIDRALAAKAQRKPLSIGLVGNAATILPELLRRDVPIDIVTDQTSAHDPLFYIPEEIDFADAHEYADKKPEEFTERAQASMAKHVEAMVGFMDKGAEVFDYGNSIRDEARKGGYKRAFAFPGFIPAYIRPLFCEGKGPFRWVALSGDPKDIHRTDRAVLDLFPDNDHLRRWITMAQERVAFQGLPARICWLGYGERDKAGLAFNDLVASGEVSAPIVIGRDHLDCGSVASPYRETESMLDGSDAIADWPLLNAMVNISSGASWVSIHHGGGVGIGRSIHAGQVSVADGTPLAAQKLARVLSNDPGMGVIRHVDAGYDLAVDVAHERHVHIPMLDTEPDSE</sequence>
<evidence type="ECO:0000256" key="7">
    <source>
        <dbReference type="ARBA" id="ARBA00023239"/>
    </source>
</evidence>
<dbReference type="InterPro" id="IPR035401">
    <property type="entry name" value="Urocanase_C"/>
</dbReference>
<evidence type="ECO:0000259" key="11">
    <source>
        <dbReference type="Pfam" id="PF17391"/>
    </source>
</evidence>
<dbReference type="InterPro" id="IPR035085">
    <property type="entry name" value="Urocanase_Rossmann-like"/>
</dbReference>
<evidence type="ECO:0000313" key="13">
    <source>
        <dbReference type="EMBL" id="CAB4826835.1"/>
    </source>
</evidence>
<dbReference type="PROSITE" id="PS01233">
    <property type="entry name" value="UROCANASE"/>
    <property type="match status" value="1"/>
</dbReference>
<evidence type="ECO:0000256" key="2">
    <source>
        <dbReference type="ARBA" id="ARBA00004794"/>
    </source>
</evidence>
<evidence type="ECO:0000259" key="10">
    <source>
        <dbReference type="Pfam" id="PF01175"/>
    </source>
</evidence>
<dbReference type="InterPro" id="IPR038364">
    <property type="entry name" value="Urocanase_central_sf"/>
</dbReference>
<reference evidence="13" key="1">
    <citation type="submission" date="2020-05" db="EMBL/GenBank/DDBJ databases">
        <authorList>
            <person name="Chiriac C."/>
            <person name="Salcher M."/>
            <person name="Ghai R."/>
            <person name="Kavagutti S V."/>
        </authorList>
    </citation>
    <scope>NUCLEOTIDE SEQUENCE</scope>
</reference>
<dbReference type="InterPro" id="IPR023637">
    <property type="entry name" value="Urocanase-like"/>
</dbReference>
<keyword evidence="5" id="KW-0369">Histidine metabolism</keyword>
<comment type="cofactor">
    <cofactor evidence="1">
        <name>NAD(+)</name>
        <dbReference type="ChEBI" id="CHEBI:57540"/>
    </cofactor>
</comment>
<evidence type="ECO:0000256" key="6">
    <source>
        <dbReference type="ARBA" id="ARBA00023027"/>
    </source>
</evidence>
<evidence type="ECO:0000259" key="12">
    <source>
        <dbReference type="Pfam" id="PF17392"/>
    </source>
</evidence>
<evidence type="ECO:0000256" key="8">
    <source>
        <dbReference type="ARBA" id="ARBA00031640"/>
    </source>
</evidence>
<dbReference type="PANTHER" id="PTHR12216">
    <property type="entry name" value="UROCANATE HYDRATASE"/>
    <property type="match status" value="1"/>
</dbReference>
<dbReference type="PANTHER" id="PTHR12216:SF4">
    <property type="entry name" value="UROCANATE HYDRATASE"/>
    <property type="match status" value="1"/>
</dbReference>
<dbReference type="InterPro" id="IPR055351">
    <property type="entry name" value="Urocanase"/>
</dbReference>
<evidence type="ECO:0000256" key="5">
    <source>
        <dbReference type="ARBA" id="ARBA00022808"/>
    </source>
</evidence>
<dbReference type="GO" id="GO:0019556">
    <property type="term" value="P:L-histidine catabolic process to glutamate and formamide"/>
    <property type="evidence" value="ECO:0007669"/>
    <property type="project" value="UniProtKB-UniPathway"/>
</dbReference>
<dbReference type="Pfam" id="PF17392">
    <property type="entry name" value="Urocanase_C"/>
    <property type="match status" value="1"/>
</dbReference>
<proteinExistence type="inferred from homology"/>
<dbReference type="FunFam" id="3.40.50.10730:FF:000001">
    <property type="entry name" value="Urocanate hydratase"/>
    <property type="match status" value="1"/>
</dbReference>
<dbReference type="InterPro" id="IPR036190">
    <property type="entry name" value="Urocanase_sf"/>
</dbReference>
<keyword evidence="7" id="KW-0456">Lyase</keyword>
<dbReference type="UniPathway" id="UPA00379">
    <property type="reaction ID" value="UER00550"/>
</dbReference>
<dbReference type="Gene3D" id="3.40.1770.10">
    <property type="entry name" value="Urocanase superfamily"/>
    <property type="match status" value="1"/>
</dbReference>
<name>A0A6J7A1Y7_9ZZZZ</name>
<evidence type="ECO:0000256" key="4">
    <source>
        <dbReference type="ARBA" id="ARBA00011992"/>
    </source>
</evidence>
<evidence type="ECO:0000256" key="3">
    <source>
        <dbReference type="ARBA" id="ARBA00007578"/>
    </source>
</evidence>
<dbReference type="NCBIfam" id="NF003820">
    <property type="entry name" value="PRK05414.1"/>
    <property type="match status" value="1"/>
</dbReference>
<dbReference type="EMBL" id="CAFABK010000017">
    <property type="protein sequence ID" value="CAB4826835.1"/>
    <property type="molecule type" value="Genomic_DNA"/>
</dbReference>
<organism evidence="13">
    <name type="scientific">freshwater metagenome</name>
    <dbReference type="NCBI Taxonomy" id="449393"/>
    <lineage>
        <taxon>unclassified sequences</taxon>
        <taxon>metagenomes</taxon>
        <taxon>ecological metagenomes</taxon>
    </lineage>
</organism>
<dbReference type="AlphaFoldDB" id="A0A6J7A1Y7"/>
<dbReference type="Pfam" id="PF01175">
    <property type="entry name" value="Urocanase"/>
    <property type="match status" value="1"/>
</dbReference>
<comment type="pathway">
    <text evidence="2">Amino-acid degradation; L-histidine degradation into L-glutamate; N-formimidoyl-L-glutamate from L-histidine: step 2/3.</text>
</comment>
<accession>A0A6J7A1Y7</accession>
<dbReference type="Gene3D" id="3.40.50.10730">
    <property type="entry name" value="Urocanase like domains"/>
    <property type="match status" value="1"/>
</dbReference>
<feature type="domain" description="Urocanase N-terminal" evidence="11">
    <location>
        <begin position="12"/>
        <end position="138"/>
    </location>
</feature>
<comment type="similarity">
    <text evidence="3">Belongs to the urocanase family.</text>
</comment>
<evidence type="ECO:0000256" key="9">
    <source>
        <dbReference type="ARBA" id="ARBA00047623"/>
    </source>
</evidence>
<feature type="domain" description="Urocanase C-terminal" evidence="12">
    <location>
        <begin position="351"/>
        <end position="545"/>
    </location>
</feature>